<evidence type="ECO:0000256" key="6">
    <source>
        <dbReference type="ARBA" id="ARBA00022840"/>
    </source>
</evidence>
<dbReference type="PANTHER" id="PTHR37940">
    <property type="entry name" value="LYSINE--TRNA LIGASE"/>
    <property type="match status" value="1"/>
</dbReference>
<dbReference type="SUPFAM" id="SSF48163">
    <property type="entry name" value="An anticodon-binding domain of class I aminoacyl-tRNA synthetases"/>
    <property type="match status" value="1"/>
</dbReference>
<comment type="subcellular location">
    <subcellularLocation>
        <location evidence="1 10">Cytoplasm</location>
    </subcellularLocation>
</comment>
<evidence type="ECO:0000256" key="10">
    <source>
        <dbReference type="HAMAP-Rule" id="MF_00177"/>
    </source>
</evidence>
<feature type="short sequence motif" description="'HIGH' region" evidence="10">
    <location>
        <begin position="44"/>
        <end position="52"/>
    </location>
</feature>
<keyword evidence="8 10" id="KW-0030">Aminoacyl-tRNA synthetase</keyword>
<evidence type="ECO:0000256" key="7">
    <source>
        <dbReference type="ARBA" id="ARBA00022917"/>
    </source>
</evidence>
<proteinExistence type="inferred from homology"/>
<evidence type="ECO:0000313" key="12">
    <source>
        <dbReference type="Proteomes" id="UP001623290"/>
    </source>
</evidence>
<feature type="binding site" evidence="10">
    <location>
        <position position="293"/>
    </location>
    <ligand>
        <name>ATP</name>
        <dbReference type="ChEBI" id="CHEBI:30616"/>
    </ligand>
</feature>
<dbReference type="EMBL" id="CP135443">
    <property type="protein sequence ID" value="WRY33973.1"/>
    <property type="molecule type" value="Genomic_DNA"/>
</dbReference>
<dbReference type="InterPro" id="IPR020751">
    <property type="entry name" value="aa-tRNA-synth_I_codon-bd_sub2"/>
</dbReference>
<dbReference type="RefSeq" id="WP_406721021.1">
    <property type="nucleotide sequence ID" value="NZ_CP135443.1"/>
</dbReference>
<dbReference type="InterPro" id="IPR008925">
    <property type="entry name" value="aa_tRNA-synth_I_cd-bd_sf"/>
</dbReference>
<keyword evidence="3 10" id="KW-0963">Cytoplasm</keyword>
<keyword evidence="6 10" id="KW-0067">ATP-binding</keyword>
<dbReference type="Gene3D" id="1.10.10.350">
    <property type="match status" value="1"/>
</dbReference>
<protein>
    <recommendedName>
        <fullName evidence="10">Lysine--tRNA ligase</fullName>
        <ecNumber evidence="10">6.1.1.6</ecNumber>
    </recommendedName>
    <alternativeName>
        <fullName evidence="10">Lysyl-tRNA synthetase</fullName>
        <shortName evidence="10">LysRS</shortName>
    </alternativeName>
</protein>
<evidence type="ECO:0000256" key="4">
    <source>
        <dbReference type="ARBA" id="ARBA00022598"/>
    </source>
</evidence>
<dbReference type="GO" id="GO:0004824">
    <property type="term" value="F:lysine-tRNA ligase activity"/>
    <property type="evidence" value="ECO:0007669"/>
    <property type="project" value="UniProtKB-EC"/>
</dbReference>
<keyword evidence="12" id="KW-1185">Reference proteome</keyword>
<evidence type="ECO:0000256" key="9">
    <source>
        <dbReference type="ARBA" id="ARBA00048573"/>
    </source>
</evidence>
<dbReference type="PANTHER" id="PTHR37940:SF1">
    <property type="entry name" value="LYSINE--TRNA LIGASE"/>
    <property type="match status" value="1"/>
</dbReference>
<dbReference type="NCBIfam" id="TIGR00467">
    <property type="entry name" value="lysS_arch"/>
    <property type="match status" value="1"/>
</dbReference>
<organism evidence="11 12">
    <name type="scientific">Thioclava litoralis</name>
    <dbReference type="NCBI Taxonomy" id="3076557"/>
    <lineage>
        <taxon>Bacteria</taxon>
        <taxon>Pseudomonadati</taxon>
        <taxon>Pseudomonadota</taxon>
        <taxon>Alphaproteobacteria</taxon>
        <taxon>Rhodobacterales</taxon>
        <taxon>Paracoccaceae</taxon>
        <taxon>Thioclava</taxon>
    </lineage>
</organism>
<reference evidence="11 12" key="1">
    <citation type="submission" date="2023-09" db="EMBL/GenBank/DDBJ databases">
        <title>Thioclava shenzhenensis sp. nov., a multidrug resistant bacteria-antagonizing species isolated from coastal seawater.</title>
        <authorList>
            <person name="Long M."/>
        </authorList>
    </citation>
    <scope>NUCLEOTIDE SEQUENCE [LARGE SCALE GENOMIC DNA]</scope>
    <source>
        <strain evidence="11 12">FTW29</strain>
    </source>
</reference>
<name>A0ABZ1DZR4_9RHOB</name>
<dbReference type="Pfam" id="PF01921">
    <property type="entry name" value="tRNA-synt_1f"/>
    <property type="match status" value="1"/>
</dbReference>
<comment type="similarity">
    <text evidence="2 10">Belongs to the class-I aminoacyl-tRNA synthetase family.</text>
</comment>
<dbReference type="InterPro" id="IPR001412">
    <property type="entry name" value="aa-tRNA-synth_I_CS"/>
</dbReference>
<evidence type="ECO:0000256" key="8">
    <source>
        <dbReference type="ARBA" id="ARBA00023146"/>
    </source>
</evidence>
<dbReference type="InterPro" id="IPR002904">
    <property type="entry name" value="Lys-tRNA-ligase"/>
</dbReference>
<keyword evidence="7 10" id="KW-0648">Protein biosynthesis</keyword>
<dbReference type="HAMAP" id="MF_00177">
    <property type="entry name" value="Lys_tRNA_synth_class1"/>
    <property type="match status" value="1"/>
</dbReference>
<evidence type="ECO:0000256" key="3">
    <source>
        <dbReference type="ARBA" id="ARBA00022490"/>
    </source>
</evidence>
<dbReference type="NCBIfam" id="NF001968">
    <property type="entry name" value="PRK00750.1-2"/>
    <property type="match status" value="1"/>
</dbReference>
<sequence>MSTLRDAALKSKAWPFEEARSILKRYEKQPPEKGYVLFETGYGPSGLPHIGTFGEVARTTMIRRAFEAISDIPTRLICFSDDMDGMRKIPSNVPNQEMLHENAQKPLTSVPDPFEEYESFGHHNNAMLRRFLDTFGFEYEFYSATEFYKSGQFDEVLKRAVERYDDIMKVMLKSLRDERASTYSIFLPIHPETGRVLYVPMKSVNVADYTITFDDEDDREWTLPVTGGNVKLQWKPDFGARWAALGVDFEMYGKDHSTNTPIYDRICEILGGKKPEHFTYELFLDANGEKISKSKGNGLSIDEWLTYASTESLGYFMFLKPKTAKRLHFDVIPKMMDEYHQQLRAFPDQTLEQQVANPVWHIHGGQPPESKMVVPFSMLLNLASVAGAADKDGLWGFIRRYAPEATPESHPDLDQAAGFALRYFDDFVKPTLQFRLPSDQERAALEDLLACLQDPARAVAEIAKKNDAEGKGEAAPEADMTSDDFLQTLVFAIGKNHGFDNLRAWFQALYEVLLGQSQGPRFGGFIALYGADETVALITRALKGELVA</sequence>
<comment type="catalytic activity">
    <reaction evidence="9 10">
        <text>tRNA(Lys) + L-lysine + ATP = L-lysyl-tRNA(Lys) + AMP + diphosphate</text>
        <dbReference type="Rhea" id="RHEA:20792"/>
        <dbReference type="Rhea" id="RHEA-COMP:9696"/>
        <dbReference type="Rhea" id="RHEA-COMP:9697"/>
        <dbReference type="ChEBI" id="CHEBI:30616"/>
        <dbReference type="ChEBI" id="CHEBI:32551"/>
        <dbReference type="ChEBI" id="CHEBI:33019"/>
        <dbReference type="ChEBI" id="CHEBI:78442"/>
        <dbReference type="ChEBI" id="CHEBI:78529"/>
        <dbReference type="ChEBI" id="CHEBI:456215"/>
        <dbReference type="EC" id="6.1.1.6"/>
    </reaction>
</comment>
<dbReference type="Proteomes" id="UP001623290">
    <property type="component" value="Chromosome"/>
</dbReference>
<evidence type="ECO:0000256" key="1">
    <source>
        <dbReference type="ARBA" id="ARBA00004496"/>
    </source>
</evidence>
<feature type="short sequence motif" description="'KMSKS' region" evidence="10">
    <location>
        <begin position="290"/>
        <end position="294"/>
    </location>
</feature>
<evidence type="ECO:0000313" key="11">
    <source>
        <dbReference type="EMBL" id="WRY33973.1"/>
    </source>
</evidence>
<evidence type="ECO:0000256" key="2">
    <source>
        <dbReference type="ARBA" id="ARBA00005594"/>
    </source>
</evidence>
<keyword evidence="5 10" id="KW-0547">Nucleotide-binding</keyword>
<dbReference type="SUPFAM" id="SSF52374">
    <property type="entry name" value="Nucleotidylyl transferase"/>
    <property type="match status" value="1"/>
</dbReference>
<dbReference type="Gene3D" id="3.40.50.620">
    <property type="entry name" value="HUPs"/>
    <property type="match status" value="2"/>
</dbReference>
<dbReference type="PROSITE" id="PS00178">
    <property type="entry name" value="AA_TRNA_LIGASE_I"/>
    <property type="match status" value="1"/>
</dbReference>
<keyword evidence="4 10" id="KW-0436">Ligase</keyword>
<evidence type="ECO:0000256" key="5">
    <source>
        <dbReference type="ARBA" id="ARBA00022741"/>
    </source>
</evidence>
<accession>A0ABZ1DZR4</accession>
<dbReference type="EC" id="6.1.1.6" evidence="10"/>
<dbReference type="InterPro" id="IPR014729">
    <property type="entry name" value="Rossmann-like_a/b/a_fold"/>
</dbReference>
<gene>
    <name evidence="10" type="primary">lysS</name>
    <name evidence="11" type="ORF">RPE78_01390</name>
</gene>